<evidence type="ECO:0000256" key="6">
    <source>
        <dbReference type="SAM" id="Phobius"/>
    </source>
</evidence>
<feature type="transmembrane region" description="Helical" evidence="6">
    <location>
        <begin position="257"/>
        <end position="279"/>
    </location>
</feature>
<comment type="caution">
    <text evidence="8">The sequence shown here is derived from an EMBL/GenBank/DDBJ whole genome shotgun (WGS) entry which is preliminary data.</text>
</comment>
<evidence type="ECO:0000256" key="4">
    <source>
        <dbReference type="ARBA" id="ARBA00023136"/>
    </source>
</evidence>
<keyword evidence="9" id="KW-1185">Reference proteome</keyword>
<feature type="transmembrane region" description="Helical" evidence="6">
    <location>
        <begin position="139"/>
        <end position="158"/>
    </location>
</feature>
<evidence type="ECO:0000313" key="8">
    <source>
        <dbReference type="EMBL" id="KAK4226423.1"/>
    </source>
</evidence>
<keyword evidence="2 6" id="KW-0812">Transmembrane</keyword>
<feature type="transmembrane region" description="Helical" evidence="6">
    <location>
        <begin position="30"/>
        <end position="49"/>
    </location>
</feature>
<dbReference type="AlphaFoldDB" id="A0AAN7BN68"/>
<name>A0AAN7BN68_9PEZI</name>
<comment type="similarity">
    <text evidence="5">Belongs to the SAT4 family.</text>
</comment>
<evidence type="ECO:0000256" key="2">
    <source>
        <dbReference type="ARBA" id="ARBA00022692"/>
    </source>
</evidence>
<proteinExistence type="inferred from homology"/>
<evidence type="ECO:0000256" key="5">
    <source>
        <dbReference type="ARBA" id="ARBA00038359"/>
    </source>
</evidence>
<dbReference type="PANTHER" id="PTHR33048:SF42">
    <property type="entry name" value="INTEGRAL MEMBRANE PROTEIN"/>
    <property type="match status" value="1"/>
</dbReference>
<dbReference type="Pfam" id="PF20684">
    <property type="entry name" value="Fung_rhodopsin"/>
    <property type="match status" value="1"/>
</dbReference>
<evidence type="ECO:0000256" key="3">
    <source>
        <dbReference type="ARBA" id="ARBA00022989"/>
    </source>
</evidence>
<evidence type="ECO:0000259" key="7">
    <source>
        <dbReference type="Pfam" id="PF20684"/>
    </source>
</evidence>
<dbReference type="InterPro" id="IPR052337">
    <property type="entry name" value="SAT4-like"/>
</dbReference>
<dbReference type="GO" id="GO:0016020">
    <property type="term" value="C:membrane"/>
    <property type="evidence" value="ECO:0007669"/>
    <property type="project" value="UniProtKB-SubCell"/>
</dbReference>
<dbReference type="PANTHER" id="PTHR33048">
    <property type="entry name" value="PTH11-LIKE INTEGRAL MEMBRANE PROTEIN (AFU_ORTHOLOGUE AFUA_5G11245)"/>
    <property type="match status" value="1"/>
</dbReference>
<dbReference type="EMBL" id="MU865348">
    <property type="protein sequence ID" value="KAK4226423.1"/>
    <property type="molecule type" value="Genomic_DNA"/>
</dbReference>
<feature type="transmembrane region" description="Helical" evidence="6">
    <location>
        <begin position="61"/>
        <end position="86"/>
    </location>
</feature>
<reference evidence="8" key="1">
    <citation type="journal article" date="2023" name="Mol. Phylogenet. Evol.">
        <title>Genome-scale phylogeny and comparative genomics of the fungal order Sordariales.</title>
        <authorList>
            <person name="Hensen N."/>
            <person name="Bonometti L."/>
            <person name="Westerberg I."/>
            <person name="Brannstrom I.O."/>
            <person name="Guillou S."/>
            <person name="Cros-Aarteil S."/>
            <person name="Calhoun S."/>
            <person name="Haridas S."/>
            <person name="Kuo A."/>
            <person name="Mondo S."/>
            <person name="Pangilinan J."/>
            <person name="Riley R."/>
            <person name="LaButti K."/>
            <person name="Andreopoulos B."/>
            <person name="Lipzen A."/>
            <person name="Chen C."/>
            <person name="Yan M."/>
            <person name="Daum C."/>
            <person name="Ng V."/>
            <person name="Clum A."/>
            <person name="Steindorff A."/>
            <person name="Ohm R.A."/>
            <person name="Martin F."/>
            <person name="Silar P."/>
            <person name="Natvig D.O."/>
            <person name="Lalanne C."/>
            <person name="Gautier V."/>
            <person name="Ament-Velasquez S.L."/>
            <person name="Kruys A."/>
            <person name="Hutchinson M.I."/>
            <person name="Powell A.J."/>
            <person name="Barry K."/>
            <person name="Miller A.N."/>
            <person name="Grigoriev I.V."/>
            <person name="Debuchy R."/>
            <person name="Gladieux P."/>
            <person name="Hiltunen Thoren M."/>
            <person name="Johannesson H."/>
        </authorList>
    </citation>
    <scope>NUCLEOTIDE SEQUENCE</scope>
    <source>
        <strain evidence="8">CBS 990.96</strain>
    </source>
</reference>
<evidence type="ECO:0000256" key="1">
    <source>
        <dbReference type="ARBA" id="ARBA00004141"/>
    </source>
</evidence>
<feature type="domain" description="Rhodopsin" evidence="7">
    <location>
        <begin position="45"/>
        <end position="280"/>
    </location>
</feature>
<organism evidence="8 9">
    <name type="scientific">Podospora fimiseda</name>
    <dbReference type="NCBI Taxonomy" id="252190"/>
    <lineage>
        <taxon>Eukaryota</taxon>
        <taxon>Fungi</taxon>
        <taxon>Dikarya</taxon>
        <taxon>Ascomycota</taxon>
        <taxon>Pezizomycotina</taxon>
        <taxon>Sordariomycetes</taxon>
        <taxon>Sordariomycetidae</taxon>
        <taxon>Sordariales</taxon>
        <taxon>Podosporaceae</taxon>
        <taxon>Podospora</taxon>
    </lineage>
</organism>
<feature type="transmembrane region" description="Helical" evidence="6">
    <location>
        <begin position="219"/>
        <end position="237"/>
    </location>
</feature>
<keyword evidence="4 6" id="KW-0472">Membrane</keyword>
<sequence length="339" mass="37163">MVPGMNLPRQSPTDLDPNLPHVDLGPQLNTIFWLLTCMALGFLVLRVFCKFLRGRYLWWDDYVLIAAWISLATSAATTSACVTLDYGKHIYDMNPETITEMSFIAVFAGFFSVLAAALSKTSFALTLIRLSHGWLKITICVIMVTVNIALGSALISMWTKCTPVRKIWDHGIEGSCVPGEVIVKWYQFTAGYSGIMDVILAFIPWPLMWKITMDRREKIGVAIAMSMGVVAGVTSFVKMAMLPNLTGDPTETVAVTIWGAAEGAITIMAASIPVLRMLFRVNDPPVPARFSTFDENRMSKAINLQALDTSTANLNGNASSFGCTSPLPPPVPPKDYIVK</sequence>
<protein>
    <recommendedName>
        <fullName evidence="7">Rhodopsin domain-containing protein</fullName>
    </recommendedName>
</protein>
<reference evidence="8" key="2">
    <citation type="submission" date="2023-05" db="EMBL/GenBank/DDBJ databases">
        <authorList>
            <consortium name="Lawrence Berkeley National Laboratory"/>
            <person name="Steindorff A."/>
            <person name="Hensen N."/>
            <person name="Bonometti L."/>
            <person name="Westerberg I."/>
            <person name="Brannstrom I.O."/>
            <person name="Guillou S."/>
            <person name="Cros-Aarteil S."/>
            <person name="Calhoun S."/>
            <person name="Haridas S."/>
            <person name="Kuo A."/>
            <person name="Mondo S."/>
            <person name="Pangilinan J."/>
            <person name="Riley R."/>
            <person name="Labutti K."/>
            <person name="Andreopoulos B."/>
            <person name="Lipzen A."/>
            <person name="Chen C."/>
            <person name="Yanf M."/>
            <person name="Daum C."/>
            <person name="Ng V."/>
            <person name="Clum A."/>
            <person name="Ohm R."/>
            <person name="Martin F."/>
            <person name="Silar P."/>
            <person name="Natvig D."/>
            <person name="Lalanne C."/>
            <person name="Gautier V."/>
            <person name="Ament-Velasquez S.L."/>
            <person name="Kruys A."/>
            <person name="Hutchinson M.I."/>
            <person name="Powell A.J."/>
            <person name="Barry K."/>
            <person name="Miller A.N."/>
            <person name="Grigoriev I.V."/>
            <person name="Debuchy R."/>
            <person name="Gladieux P."/>
            <person name="Thoren M.H."/>
            <person name="Johannesson H."/>
        </authorList>
    </citation>
    <scope>NUCLEOTIDE SEQUENCE</scope>
    <source>
        <strain evidence="8">CBS 990.96</strain>
    </source>
</reference>
<accession>A0AAN7BN68</accession>
<evidence type="ECO:0000313" key="9">
    <source>
        <dbReference type="Proteomes" id="UP001301958"/>
    </source>
</evidence>
<dbReference type="InterPro" id="IPR049326">
    <property type="entry name" value="Rhodopsin_dom_fungi"/>
</dbReference>
<comment type="subcellular location">
    <subcellularLocation>
        <location evidence="1">Membrane</location>
        <topology evidence="1">Multi-pass membrane protein</topology>
    </subcellularLocation>
</comment>
<feature type="transmembrane region" description="Helical" evidence="6">
    <location>
        <begin position="98"/>
        <end position="118"/>
    </location>
</feature>
<keyword evidence="3 6" id="KW-1133">Transmembrane helix</keyword>
<feature type="transmembrane region" description="Helical" evidence="6">
    <location>
        <begin position="185"/>
        <end position="207"/>
    </location>
</feature>
<gene>
    <name evidence="8" type="ORF">QBC38DRAFT_230850</name>
</gene>
<dbReference type="Proteomes" id="UP001301958">
    <property type="component" value="Unassembled WGS sequence"/>
</dbReference>